<accession>A0A0B4VGV3</accession>
<dbReference type="GeneID" id="22921832"/>
<dbReference type="Proteomes" id="UP000201058">
    <property type="component" value="Segment"/>
</dbReference>
<reference evidence="1 2" key="1">
    <citation type="journal article" date="2015" name="J. Virol.">
        <title>The genome of the nucleopolyhedrosis-causing virus from Tipula oleracea sheds new light on the Nudiviridae family.</title>
        <authorList>
            <person name="Bezier A."/>
            <person name="Theze J."/>
            <person name="Gavory F."/>
            <person name="Gaillard J."/>
            <person name="Poulain J."/>
            <person name="Drezen J.M."/>
            <person name="Herniou E.A."/>
        </authorList>
    </citation>
    <scope>NUCLEOTIDE SEQUENCE [LARGE SCALE GENOMIC DNA]</scope>
    <source>
        <strain evidence="1">35</strain>
    </source>
</reference>
<protein>
    <submittedName>
        <fullName evidence="1">Helicase</fullName>
    </submittedName>
</protein>
<sequence length="1380" mass="161239">MKRSSNNTEYPGDIKQSILFDLQEKLQSNYINIPNKIELNNYNNTNSDDNPINDYDENVCNDEVITVYNNMDIINEKTQSHQTIANYDEVKKITQNENFIINAIFSESCIPKQNDKSFTLCSIYQNVIEYVQKSTHFTLKQIVQMKKPHALSIDISNLYSFPLILDIDHIRCTKQHNCDISFDTISEFTNKTHAIICDILKIRKIPMCIETRKCGIHIYFNCNVSIIMYEYIISKLTDQLSSEYNYLFDKTTRLPLPNSCKTLNNPYISFNINDNEEDIIFNLDAKFYDFSLYLLPEIIDESYMLISKVQTITNNFDKRWDELEYKNEILQTSGTVKYLSQQTIINRLLNGNKKINSDEYVLFNNYLLSLKNNNFKDVQFNWTMIDNLLDVNVEKCIILLANKIATIAYKQNDISDLFTMQYVKDNKNFLFENDDERDMWYNKTMAISNFKYIYKAMCGPSETCGYCFYILIAICSYLQEQLNIPLEKIFNNLELLLNSCDSDNSICNENIKHNFEAIKSTPNCIKECSSYFTYVNVFKIISSRESFKITHDDNFQDTIEKSIRETIYPDMTLDEIDEKLQNVILPYIMPAVKCGHSDYYVFTTKHWDLIKIKESKDCISGQFQKFFIIPKINKNVEKIKVIGELNFNYFLNIPQKTINFAMYKIFINTTYGVFNTITGMYMSELPLLYFMQSHCKRYCTLPMNNIEFSINDNMQLVRSYDYMNKLFTIWNGSNSKLLTLIIIIPGILSIYNSSDNLSMETRNIIMDLINVLFDSLCENDLDFIAEYFKKIVEFYKINFVIITMVMNIFARLRLKGIDINDESIFCIINSTTLDTLLKEALNQINNNYDVDYKSESAVYYFDSILKKIGAQPNDYFNFMYAYIWCILYKHDLTNGFDYDITDVSLYTSAFKHIHISSSKQVDLVELMESVQISETHEKYINDQELNLSPRKSFLIGSEKYNINDYSSQNYVNSIRGIFIVFQELYSYQEDGLPDELVGIITTLLFTFNFKQRNIFEYLTLLGLMYQPKNNQKKCLIQIGGTSAGKSYINKLMSEINGISHFSMNSCLSDKKNDANPKMIELASRYLIVINEMDTLSHSLIKCLTGEDKYNQRTLFSNTYITLNPIGFIVASTNSIPNIITSDRNETIKADAAIKNRLAMFNFKVTFVEYDRIKIPNQLLLYITNRAIIPKIFTDQKNAIGFSNLLYTNFIQKVNSNFDIVPIVTNTDSIDKINQFMVKNNEVYHALEVLGIVIQSDLYIMQSDIKKLFRDLIFEEESLKDGTKKEQRLKKLFKHFEAEFTDNRVCVNNQIVYIGLGLENSAVFKIKVSYKQGGCITQSDIRRELNKYNDNLEKMLYLNIFSKRYEQFKKSNGVYENIVFE</sequence>
<dbReference type="EMBL" id="KM610234">
    <property type="protein sequence ID" value="AJD20178.1"/>
    <property type="molecule type" value="Genomic_DNA"/>
</dbReference>
<keyword evidence="1" id="KW-0378">Hydrolase</keyword>
<keyword evidence="2" id="KW-1185">Reference proteome</keyword>
<name>A0A0B4VGV3_9VIRU</name>
<dbReference type="KEGG" id="vg:22921832"/>
<dbReference type="RefSeq" id="YP_009116765.1">
    <property type="nucleotide sequence ID" value="NC_026242.1"/>
</dbReference>
<proteinExistence type="predicted"/>
<keyword evidence="1" id="KW-0547">Nucleotide-binding</keyword>
<keyword evidence="1" id="KW-0347">Helicase</keyword>
<dbReference type="GO" id="GO:0004386">
    <property type="term" value="F:helicase activity"/>
    <property type="evidence" value="ECO:0007669"/>
    <property type="project" value="UniProtKB-KW"/>
</dbReference>
<gene>
    <name evidence="1" type="ORF">TONV_118</name>
</gene>
<organism evidence="1 2">
    <name type="scientific">Tipula oleracea nudivirus</name>
    <dbReference type="NCBI Taxonomy" id="1546257"/>
    <lineage>
        <taxon>Viruses</taxon>
        <taxon>Viruses incertae sedis</taxon>
        <taxon>Naldaviricetes</taxon>
        <taxon>Lefavirales</taxon>
        <taxon>Nudiviridae</taxon>
        <taxon>Deltanudivirus</taxon>
        <taxon>Deltanudivirus tipoleraceae</taxon>
    </lineage>
</organism>
<evidence type="ECO:0000313" key="1">
    <source>
        <dbReference type="EMBL" id="AJD20178.1"/>
    </source>
</evidence>
<keyword evidence="1" id="KW-0067">ATP-binding</keyword>
<evidence type="ECO:0000313" key="2">
    <source>
        <dbReference type="Proteomes" id="UP000201058"/>
    </source>
</evidence>